<name>A0A8S1E962_9INSE</name>
<dbReference type="Proteomes" id="UP000494165">
    <property type="component" value="Unassembled WGS sequence"/>
</dbReference>
<dbReference type="PANTHER" id="PTHR10044:SF139">
    <property type="entry name" value="DEATH-ASSOCIATED INHIBITOR OF APOPTOSIS 2"/>
    <property type="match status" value="1"/>
</dbReference>
<dbReference type="Pfam" id="PF00653">
    <property type="entry name" value="BIR"/>
    <property type="match status" value="1"/>
</dbReference>
<dbReference type="OrthoDB" id="6113021at2759"/>
<dbReference type="SUPFAM" id="SSF57924">
    <property type="entry name" value="Inhibitor of apoptosis (IAP) repeat"/>
    <property type="match status" value="2"/>
</dbReference>
<organism evidence="1 2">
    <name type="scientific">Cloeon dipterum</name>
    <dbReference type="NCBI Taxonomy" id="197152"/>
    <lineage>
        <taxon>Eukaryota</taxon>
        <taxon>Metazoa</taxon>
        <taxon>Ecdysozoa</taxon>
        <taxon>Arthropoda</taxon>
        <taxon>Hexapoda</taxon>
        <taxon>Insecta</taxon>
        <taxon>Pterygota</taxon>
        <taxon>Palaeoptera</taxon>
        <taxon>Ephemeroptera</taxon>
        <taxon>Pisciforma</taxon>
        <taxon>Baetidae</taxon>
        <taxon>Cloeon</taxon>
    </lineage>
</organism>
<dbReference type="PANTHER" id="PTHR10044">
    <property type="entry name" value="INHIBITOR OF APOPTOSIS"/>
    <property type="match status" value="1"/>
</dbReference>
<evidence type="ECO:0000313" key="1">
    <source>
        <dbReference type="EMBL" id="CAB3388897.1"/>
    </source>
</evidence>
<dbReference type="InterPro" id="IPR001370">
    <property type="entry name" value="BIR_rpt"/>
</dbReference>
<dbReference type="SMART" id="SM00238">
    <property type="entry name" value="BIR"/>
    <property type="match status" value="1"/>
</dbReference>
<dbReference type="Gene3D" id="1.10.1170.10">
    <property type="entry name" value="Inhibitor Of Apoptosis Protein (2mihbC-IAP-1), Chain A"/>
    <property type="match status" value="1"/>
</dbReference>
<dbReference type="PROSITE" id="PS50143">
    <property type="entry name" value="BIR_REPEAT_2"/>
    <property type="match status" value="1"/>
</dbReference>
<sequence length="271" mass="31938">MFQIFKNFLQPEYRGSSQPHLDSALRRLLTYPLRYLQEFLIDLQMLANLGLYFVKDNNREYLRCNFCEFRINQKEYPTYFSSAIQNPSSSRSTDCLMLDVENDDGILPPSSQEPKFDLNLAMHRLFTFPLVFHRLFQFELLHFLSDLGFYFSNECVNCKFCGFVITTGQLSEYFSHGLEHVRKVILKFHKNCKIDGNDSENVPMGKSLDDHLNYNYEAHRLYSLLKKNDWQYVTPFDLAKSGFYYSGREDNVICVFCNLEVRGWEEGDTPD</sequence>
<evidence type="ECO:0000313" key="2">
    <source>
        <dbReference type="Proteomes" id="UP000494165"/>
    </source>
</evidence>
<protein>
    <submittedName>
        <fullName evidence="1">Uncharacterized protein</fullName>
    </submittedName>
</protein>
<comment type="caution">
    <text evidence="1">The sequence shown here is derived from an EMBL/GenBank/DDBJ whole genome shotgun (WGS) entry which is preliminary data.</text>
</comment>
<dbReference type="EMBL" id="CADEPI010000986">
    <property type="protein sequence ID" value="CAB3388897.1"/>
    <property type="molecule type" value="Genomic_DNA"/>
</dbReference>
<reference evidence="1 2" key="1">
    <citation type="submission" date="2020-04" db="EMBL/GenBank/DDBJ databases">
        <authorList>
            <person name="Alioto T."/>
            <person name="Alioto T."/>
            <person name="Gomez Garrido J."/>
        </authorList>
    </citation>
    <scope>NUCLEOTIDE SEQUENCE [LARGE SCALE GENOMIC DNA]</scope>
</reference>
<accession>A0A8S1E962</accession>
<dbReference type="AlphaFoldDB" id="A0A8S1E962"/>
<gene>
    <name evidence="1" type="ORF">CLODIP_2_CD15204</name>
</gene>
<dbReference type="InterPro" id="IPR050784">
    <property type="entry name" value="IAP"/>
</dbReference>
<proteinExistence type="predicted"/>
<keyword evidence="2" id="KW-1185">Reference proteome</keyword>
<dbReference type="GO" id="GO:0005737">
    <property type="term" value="C:cytoplasm"/>
    <property type="evidence" value="ECO:0007669"/>
    <property type="project" value="TreeGrafter"/>
</dbReference>
<feature type="non-terminal residue" evidence="1">
    <location>
        <position position="271"/>
    </location>
</feature>
<dbReference type="GO" id="GO:0005634">
    <property type="term" value="C:nucleus"/>
    <property type="evidence" value="ECO:0007669"/>
    <property type="project" value="TreeGrafter"/>
</dbReference>